<keyword evidence="1" id="KW-1185">Reference proteome</keyword>
<proteinExistence type="predicted"/>
<dbReference type="Gene3D" id="3.30.70.270">
    <property type="match status" value="1"/>
</dbReference>
<dbReference type="Proteomes" id="UP000887574">
    <property type="component" value="Unplaced"/>
</dbReference>
<evidence type="ECO:0000313" key="1">
    <source>
        <dbReference type="Proteomes" id="UP000887574"/>
    </source>
</evidence>
<dbReference type="PANTHER" id="PTHR37984:SF5">
    <property type="entry name" value="PROTEIN NYNRIN-LIKE"/>
    <property type="match status" value="1"/>
</dbReference>
<accession>A0A915E363</accession>
<protein>
    <submittedName>
        <fullName evidence="2">Uncharacterized protein</fullName>
    </submittedName>
</protein>
<sequence>MASMLSPTAAFAIAYLDDIIVNIIDKNGRCPDPAKIAAVAKMPSPTDVSSLRSYLRMVKFYQAYVADMVNICKPLDLLLLKENVILGAIQVAEEDVEAQLAENVRHLPLSFKDLVKTTNGDAALLQVQLQKIETSLTRMFLSFALLLPQITFVLLAVVVVDCLKCYQGLERANKSSPAIWIVQLRLDRAFFKKTILEGDAQWDGKCKNTTQFPIQQWCCCYEDGCNYDTKFLNGSSEWLASTEVYLYMNDTFLGKASANENGIFWLDNLGSWKSLTKVSELVLHVNNQKCNEAGQPEQKKFLMTTQIQS</sequence>
<dbReference type="SUPFAM" id="SSF56672">
    <property type="entry name" value="DNA/RNA polymerases"/>
    <property type="match status" value="1"/>
</dbReference>
<dbReference type="PANTHER" id="PTHR37984">
    <property type="entry name" value="PROTEIN CBG26694"/>
    <property type="match status" value="1"/>
</dbReference>
<dbReference type="InterPro" id="IPR043128">
    <property type="entry name" value="Rev_trsase/Diguanyl_cyclase"/>
</dbReference>
<dbReference type="AlphaFoldDB" id="A0A915E363"/>
<evidence type="ECO:0000313" key="2">
    <source>
        <dbReference type="WBParaSite" id="jg25701"/>
    </source>
</evidence>
<dbReference type="InterPro" id="IPR043502">
    <property type="entry name" value="DNA/RNA_pol_sf"/>
</dbReference>
<reference evidence="2" key="1">
    <citation type="submission" date="2022-11" db="UniProtKB">
        <authorList>
            <consortium name="WormBaseParasite"/>
        </authorList>
    </citation>
    <scope>IDENTIFICATION</scope>
</reference>
<organism evidence="1 2">
    <name type="scientific">Ditylenchus dipsaci</name>
    <dbReference type="NCBI Taxonomy" id="166011"/>
    <lineage>
        <taxon>Eukaryota</taxon>
        <taxon>Metazoa</taxon>
        <taxon>Ecdysozoa</taxon>
        <taxon>Nematoda</taxon>
        <taxon>Chromadorea</taxon>
        <taxon>Rhabditida</taxon>
        <taxon>Tylenchina</taxon>
        <taxon>Tylenchomorpha</taxon>
        <taxon>Sphaerularioidea</taxon>
        <taxon>Anguinidae</taxon>
        <taxon>Anguininae</taxon>
        <taxon>Ditylenchus</taxon>
    </lineage>
</organism>
<dbReference type="InterPro" id="IPR050951">
    <property type="entry name" value="Retrovirus_Pol_polyprotein"/>
</dbReference>
<dbReference type="WBParaSite" id="jg25701">
    <property type="protein sequence ID" value="jg25701"/>
    <property type="gene ID" value="jg25701"/>
</dbReference>
<name>A0A915E363_9BILA</name>